<keyword evidence="7 8" id="KW-0326">Glycosidase</keyword>
<feature type="region of interest" description="Disordered" evidence="9">
    <location>
        <begin position="24"/>
        <end position="44"/>
    </location>
</feature>
<accession>A0A560FG83</accession>
<keyword evidence="6 8" id="KW-1015">Disulfide bond</keyword>
<evidence type="ECO:0000256" key="5">
    <source>
        <dbReference type="ARBA" id="ARBA00022801"/>
    </source>
</evidence>
<dbReference type="InterPro" id="IPR041233">
    <property type="entry name" value="Melibiase_C"/>
</dbReference>
<dbReference type="PROSITE" id="PS00512">
    <property type="entry name" value="ALPHA_GALACTOSIDASE"/>
    <property type="match status" value="1"/>
</dbReference>
<evidence type="ECO:0000256" key="7">
    <source>
        <dbReference type="ARBA" id="ARBA00023295"/>
    </source>
</evidence>
<dbReference type="GO" id="GO:0004557">
    <property type="term" value="F:alpha-galactosidase activity"/>
    <property type="evidence" value="ECO:0007669"/>
    <property type="project" value="UniProtKB-EC"/>
</dbReference>
<dbReference type="Pfam" id="PF16499">
    <property type="entry name" value="Melibiase_2"/>
    <property type="match status" value="1"/>
</dbReference>
<dbReference type="Proteomes" id="UP000319859">
    <property type="component" value="Unassembled WGS sequence"/>
</dbReference>
<evidence type="ECO:0000259" key="11">
    <source>
        <dbReference type="Pfam" id="PF17801"/>
    </source>
</evidence>
<comment type="catalytic activity">
    <reaction evidence="1 8">
        <text>Hydrolysis of terminal, non-reducing alpha-D-galactose residues in alpha-D-galactosides, including galactose oligosaccharides, galactomannans and galactolipids.</text>
        <dbReference type="EC" id="3.2.1.22"/>
    </reaction>
</comment>
<dbReference type="GO" id="GO:0016052">
    <property type="term" value="P:carbohydrate catabolic process"/>
    <property type="evidence" value="ECO:0007669"/>
    <property type="project" value="UniProtKB-ARBA"/>
</dbReference>
<dbReference type="RefSeq" id="WP_145750144.1">
    <property type="nucleotide sequence ID" value="NZ_VITN01000006.1"/>
</dbReference>
<dbReference type="Gene3D" id="3.20.20.70">
    <property type="entry name" value="Aldolase class I"/>
    <property type="match status" value="1"/>
</dbReference>
<dbReference type="EC" id="3.2.1.22" evidence="3 8"/>
<comment type="caution">
    <text evidence="12">The sequence shown here is derived from an EMBL/GenBank/DDBJ whole genome shotgun (WGS) entry which is preliminary data.</text>
</comment>
<dbReference type="InterPro" id="IPR013785">
    <property type="entry name" value="Aldolase_TIM"/>
</dbReference>
<keyword evidence="4 10" id="KW-0732">Signal</keyword>
<reference evidence="12 13" key="1">
    <citation type="submission" date="2019-06" db="EMBL/GenBank/DDBJ databases">
        <title>Genomic Encyclopedia of Type Strains, Phase IV (KMG-V): Genome sequencing to study the core and pangenomes of soil and plant-associated prokaryotes.</title>
        <authorList>
            <person name="Whitman W."/>
        </authorList>
    </citation>
    <scope>NUCLEOTIDE SEQUENCE [LARGE SCALE GENOMIC DNA]</scope>
    <source>
        <strain evidence="12 13">BR 11880</strain>
    </source>
</reference>
<dbReference type="SUPFAM" id="SSF51011">
    <property type="entry name" value="Glycosyl hydrolase domain"/>
    <property type="match status" value="1"/>
</dbReference>
<dbReference type="EMBL" id="VITN01000006">
    <property type="protein sequence ID" value="TWB20616.1"/>
    <property type="molecule type" value="Genomic_DNA"/>
</dbReference>
<dbReference type="InterPro" id="IPR002241">
    <property type="entry name" value="Glyco_hydro_27"/>
</dbReference>
<feature type="chain" id="PRO_5021896094" description="Alpha-galactosidase" evidence="10">
    <location>
        <begin position="26"/>
        <end position="404"/>
    </location>
</feature>
<comment type="similarity">
    <text evidence="2 8">Belongs to the glycosyl hydrolase 27 family.</text>
</comment>
<feature type="domain" description="Alpha galactosidase C-terminal" evidence="11">
    <location>
        <begin position="324"/>
        <end position="399"/>
    </location>
</feature>
<dbReference type="FunFam" id="3.20.20.70:FF:000202">
    <property type="entry name" value="Alpha-galactosidase"/>
    <property type="match status" value="1"/>
</dbReference>
<evidence type="ECO:0000256" key="8">
    <source>
        <dbReference type="RuleBase" id="RU361168"/>
    </source>
</evidence>
<dbReference type="AlphaFoldDB" id="A0A560FG83"/>
<evidence type="ECO:0000256" key="1">
    <source>
        <dbReference type="ARBA" id="ARBA00001255"/>
    </source>
</evidence>
<gene>
    <name evidence="12" type="ORF">FBZ89_10614</name>
</gene>
<dbReference type="FunFam" id="2.60.40.1180:FF:000008">
    <property type="entry name" value="Alpha-galactosidase"/>
    <property type="match status" value="1"/>
</dbReference>
<sequence>MRRMLLALAALLVVPLLMLAHPAKADDPKDAEPPRQPNGLALTPPMGWNTWNKFACEINEDVIRRAADAMVSSGMAGAGYKYVVIDDCWHGARDAHGDIQPDPVRFPSGLKALGDYIHSKGLKFGIYSDAGKETCGKRPGSLGHEYQDAAQYAAWGVDYLKYDWCSTGTLDAKAAYTLMSDALRASGRDIVFSMCEWGTAKPWLWAQAVGNLWRSTGDIYDGWQGKKGYSLGVMDILDLEADLYPYAGPGHWNDPDMLEVGNGGMTDTEYRAHFSLWALLAAPLIAGNDLTSMSPATKATLTNAEVIAVDQDALGAQGRRIAKQGDMEIWARPLASGDRAVVLLNRGTVPARITVNWADLGYPAKLPAKVRDLWLAKDQGTTKGGYTAEVAPHGVVMVTVRPAV</sequence>
<dbReference type="InterPro" id="IPR000111">
    <property type="entry name" value="Glyco_hydro_27/36_CS"/>
</dbReference>
<evidence type="ECO:0000256" key="3">
    <source>
        <dbReference type="ARBA" id="ARBA00012755"/>
    </source>
</evidence>
<feature type="signal peptide" evidence="10">
    <location>
        <begin position="1"/>
        <end position="25"/>
    </location>
</feature>
<evidence type="ECO:0000256" key="6">
    <source>
        <dbReference type="ARBA" id="ARBA00023157"/>
    </source>
</evidence>
<dbReference type="Gene3D" id="2.60.40.1180">
    <property type="entry name" value="Golgi alpha-mannosidase II"/>
    <property type="match status" value="1"/>
</dbReference>
<proteinExistence type="inferred from homology"/>
<dbReference type="PANTHER" id="PTHR11452">
    <property type="entry name" value="ALPHA-GALACTOSIDASE/ALPHA-N-ACETYLGALACTOSAMINIDASE"/>
    <property type="match status" value="1"/>
</dbReference>
<evidence type="ECO:0000313" key="13">
    <source>
        <dbReference type="Proteomes" id="UP000319859"/>
    </source>
</evidence>
<dbReference type="Pfam" id="PF17801">
    <property type="entry name" value="Melibiase_C"/>
    <property type="match status" value="1"/>
</dbReference>
<dbReference type="SUPFAM" id="SSF51445">
    <property type="entry name" value="(Trans)glycosidases"/>
    <property type="match status" value="1"/>
</dbReference>
<feature type="compositionally biased region" description="Basic and acidic residues" evidence="9">
    <location>
        <begin position="24"/>
        <end position="33"/>
    </location>
</feature>
<dbReference type="InterPro" id="IPR013780">
    <property type="entry name" value="Glyco_hydro_b"/>
</dbReference>
<name>A0A560FG83_9PROT</name>
<dbReference type="CDD" id="cd14792">
    <property type="entry name" value="GH27"/>
    <property type="match status" value="1"/>
</dbReference>
<dbReference type="PANTHER" id="PTHR11452:SF75">
    <property type="entry name" value="ALPHA-GALACTOSIDASE MEL1"/>
    <property type="match status" value="1"/>
</dbReference>
<evidence type="ECO:0000256" key="4">
    <source>
        <dbReference type="ARBA" id="ARBA00022729"/>
    </source>
</evidence>
<evidence type="ECO:0000256" key="9">
    <source>
        <dbReference type="SAM" id="MobiDB-lite"/>
    </source>
</evidence>
<dbReference type="PRINTS" id="PR00740">
    <property type="entry name" value="GLHYDRLASE27"/>
</dbReference>
<dbReference type="InterPro" id="IPR017853">
    <property type="entry name" value="GH"/>
</dbReference>
<evidence type="ECO:0000256" key="2">
    <source>
        <dbReference type="ARBA" id="ARBA00009743"/>
    </source>
</evidence>
<organism evidence="12 13">
    <name type="scientific">Nitrospirillum amazonense</name>
    <dbReference type="NCBI Taxonomy" id="28077"/>
    <lineage>
        <taxon>Bacteria</taxon>
        <taxon>Pseudomonadati</taxon>
        <taxon>Pseudomonadota</taxon>
        <taxon>Alphaproteobacteria</taxon>
        <taxon>Rhodospirillales</taxon>
        <taxon>Azospirillaceae</taxon>
        <taxon>Nitrospirillum</taxon>
    </lineage>
</organism>
<evidence type="ECO:0000313" key="12">
    <source>
        <dbReference type="EMBL" id="TWB20616.1"/>
    </source>
</evidence>
<protein>
    <recommendedName>
        <fullName evidence="3 8">Alpha-galactosidase</fullName>
        <ecNumber evidence="3 8">3.2.1.22</ecNumber>
    </recommendedName>
    <alternativeName>
        <fullName evidence="8">Melibiase</fullName>
    </alternativeName>
</protein>
<keyword evidence="5 8" id="KW-0378">Hydrolase</keyword>
<evidence type="ECO:0000256" key="10">
    <source>
        <dbReference type="SAM" id="SignalP"/>
    </source>
</evidence>
<dbReference type="OrthoDB" id="9807519at2"/>